<dbReference type="Gene3D" id="3.40.50.300">
    <property type="entry name" value="P-loop containing nucleotide triphosphate hydrolases"/>
    <property type="match status" value="1"/>
</dbReference>
<accession>A0A1B1YX82</accession>
<keyword evidence="2" id="KW-1185">Reference proteome</keyword>
<dbReference type="AlphaFoldDB" id="A0A1B1YX82"/>
<dbReference type="GO" id="GO:0008146">
    <property type="term" value="F:sulfotransferase activity"/>
    <property type="evidence" value="ECO:0007669"/>
    <property type="project" value="InterPro"/>
</dbReference>
<evidence type="ECO:0000313" key="1">
    <source>
        <dbReference type="EMBL" id="ANX05484.1"/>
    </source>
</evidence>
<dbReference type="SUPFAM" id="SSF52540">
    <property type="entry name" value="P-loop containing nucleoside triphosphate hydrolases"/>
    <property type="match status" value="1"/>
</dbReference>
<organism evidence="1 2">
    <name type="scientific">Immundisolibacter cernigliae</name>
    <dbReference type="NCBI Taxonomy" id="1810504"/>
    <lineage>
        <taxon>Bacteria</taxon>
        <taxon>Pseudomonadati</taxon>
        <taxon>Pseudomonadota</taxon>
        <taxon>Gammaproteobacteria</taxon>
        <taxon>Immundisolibacterales</taxon>
        <taxon>Immundisolibacteraceae</taxon>
        <taxon>Immundisolibacter</taxon>
    </lineage>
</organism>
<dbReference type="GO" id="GO:0016020">
    <property type="term" value="C:membrane"/>
    <property type="evidence" value="ECO:0007669"/>
    <property type="project" value="InterPro"/>
</dbReference>
<gene>
    <name evidence="1" type="ORF">PG2T_04120</name>
</gene>
<dbReference type="EMBL" id="CP014671">
    <property type="protein sequence ID" value="ANX05484.1"/>
    <property type="molecule type" value="Genomic_DNA"/>
</dbReference>
<protein>
    <submittedName>
        <fullName evidence="1">Sulfotransferase</fullName>
    </submittedName>
</protein>
<dbReference type="OrthoDB" id="288532at2"/>
<keyword evidence="1" id="KW-0808">Transferase</keyword>
<name>A0A1B1YX82_9GAMM</name>
<proteinExistence type="predicted"/>
<dbReference type="KEGG" id="gbi:PG2T_04120"/>
<dbReference type="RefSeq" id="WP_068807717.1">
    <property type="nucleotide sequence ID" value="NZ_CP014671.1"/>
</dbReference>
<dbReference type="Proteomes" id="UP000092952">
    <property type="component" value="Chromosome"/>
</dbReference>
<dbReference type="InParanoid" id="A0A1B1YX82"/>
<sequence length="229" mass="26834">MLLCYRHKFLFIHIAKTGGTSVRAALAPYRRRDPWRALLWACSRMSALSGHRLGIKFPRHAPAIAAREMLPREFYNGLFKFAFVRNPWDLQVSSWHHLRRERPQLVAGCADFADFLRHKLDPQRPWQYHLDTSITPQADYVTDQHGQLIVDFIGRYERLDQDFAHVCQRIGIHPPPLPHRRQARERSDYRRYYTDETARWVAEHFAADIARFGYAFDDPAALVGAERPA</sequence>
<evidence type="ECO:0000313" key="2">
    <source>
        <dbReference type="Proteomes" id="UP000092952"/>
    </source>
</evidence>
<dbReference type="STRING" id="1810504.PG2T_04120"/>
<dbReference type="Pfam" id="PF03567">
    <property type="entry name" value="Sulfotransfer_2"/>
    <property type="match status" value="1"/>
</dbReference>
<dbReference type="InterPro" id="IPR027417">
    <property type="entry name" value="P-loop_NTPase"/>
</dbReference>
<dbReference type="InterPro" id="IPR005331">
    <property type="entry name" value="Sulfotransferase"/>
</dbReference>
<reference evidence="2" key="1">
    <citation type="submission" date="2016-03" db="EMBL/GenBank/DDBJ databases">
        <title>Complete genome sequence of Solimmundus cernigliae, representing a novel lineage of polycyclic aromatic hydrocarbon degraders within the Gammaproteobacteria.</title>
        <authorList>
            <person name="Singleton D.R."/>
            <person name="Dickey A.N."/>
            <person name="Scholl E.H."/>
            <person name="Wright F.A."/>
            <person name="Aitken M.D."/>
        </authorList>
    </citation>
    <scope>NUCLEOTIDE SEQUENCE [LARGE SCALE GENOMIC DNA]</scope>
    <source>
        <strain evidence="2">TR3.2</strain>
    </source>
</reference>